<evidence type="ECO:0000313" key="2">
    <source>
        <dbReference type="Proteomes" id="UP000013063"/>
    </source>
</evidence>
<protein>
    <submittedName>
        <fullName evidence="1">Uncharacterized protein</fullName>
    </submittedName>
</protein>
<gene>
    <name evidence="1" type="ORF">OR37_02914</name>
</gene>
<name>R0CY46_CAUVI</name>
<comment type="caution">
    <text evidence="1">The sequence shown here is derived from an EMBL/GenBank/DDBJ whole genome shotgun (WGS) entry which is preliminary data.</text>
</comment>
<keyword evidence="2" id="KW-1185">Reference proteome</keyword>
<organism evidence="1 2">
    <name type="scientific">Caulobacter vibrioides OR37</name>
    <dbReference type="NCBI Taxonomy" id="1292034"/>
    <lineage>
        <taxon>Bacteria</taxon>
        <taxon>Pseudomonadati</taxon>
        <taxon>Pseudomonadota</taxon>
        <taxon>Alphaproteobacteria</taxon>
        <taxon>Caulobacterales</taxon>
        <taxon>Caulobacteraceae</taxon>
        <taxon>Caulobacter</taxon>
    </lineage>
</organism>
<dbReference type="AlphaFoldDB" id="R0CY46"/>
<dbReference type="EMBL" id="APMP01000020">
    <property type="protein sequence ID" value="ENZ81205.1"/>
    <property type="molecule type" value="Genomic_DNA"/>
</dbReference>
<evidence type="ECO:0000313" key="1">
    <source>
        <dbReference type="EMBL" id="ENZ81205.1"/>
    </source>
</evidence>
<reference evidence="1 2" key="1">
    <citation type="journal article" date="2013" name="Genome Announc.">
        <title>Draft Genome Sequence for Caulobacter sp. Strain OR37, a Bacterium Tolerant to Heavy Metals.</title>
        <authorList>
            <person name="Utturkar S.M."/>
            <person name="Bollmann A."/>
            <person name="Brzoska R.M."/>
            <person name="Klingeman D.M."/>
            <person name="Epstein S.E."/>
            <person name="Palumbo A.V."/>
            <person name="Brown S.D."/>
        </authorList>
    </citation>
    <scope>NUCLEOTIDE SEQUENCE [LARGE SCALE GENOMIC DNA]</scope>
    <source>
        <strain evidence="1 2">OR37</strain>
    </source>
</reference>
<proteinExistence type="predicted"/>
<dbReference type="Proteomes" id="UP000013063">
    <property type="component" value="Unassembled WGS sequence"/>
</dbReference>
<accession>R0CY46</accession>
<dbReference type="PATRIC" id="fig|1292034.3.peg.2895"/>
<sequence length="48" mass="5653">MEYVYGGFYAFDDIQHLTPDEQEVAKVELRHYLQNAVSELERHLALTI</sequence>